<dbReference type="RefSeq" id="WP_008070805.1">
    <property type="nucleotide sequence ID" value="NZ_AQWK01000018.1"/>
</dbReference>
<keyword evidence="3" id="KW-1185">Reference proteome</keyword>
<dbReference type="InterPro" id="IPR036889">
    <property type="entry name" value="mOase_MmoB_DmpM_sf"/>
</dbReference>
<accession>F1ZC34</accession>
<comment type="similarity">
    <text evidence="1">Belongs to the TmoD/XamoD family.</text>
</comment>
<dbReference type="STRING" id="983920.Y88_3155"/>
<proteinExistence type="inferred from homology"/>
<dbReference type="OrthoDB" id="9805636at2"/>
<dbReference type="Pfam" id="PF02406">
    <property type="entry name" value="MmoB_DmpM"/>
    <property type="match status" value="1"/>
</dbReference>
<dbReference type="eggNOG" id="ENOG5032S7J">
    <property type="taxonomic scope" value="Bacteria"/>
</dbReference>
<evidence type="ECO:0000256" key="1">
    <source>
        <dbReference type="ARBA" id="ARBA00006313"/>
    </source>
</evidence>
<dbReference type="InParanoid" id="F1ZC34"/>
<dbReference type="InterPro" id="IPR003454">
    <property type="entry name" value="MOase_MmoB_DmpM"/>
</dbReference>
<protein>
    <submittedName>
        <fullName evidence="2">Phenol hydroxylase component</fullName>
    </submittedName>
</protein>
<dbReference type="SUPFAM" id="SSF56029">
    <property type="entry name" value="Monooxygenase (hydroxylase) regulatory protein"/>
    <property type="match status" value="1"/>
</dbReference>
<evidence type="ECO:0000313" key="2">
    <source>
        <dbReference type="EMBL" id="EGD57829.1"/>
    </source>
</evidence>
<sequence length="90" mass="9954">MTQNVSITLQNTDEGRGIIAAIMADNPDAVANRYPAMTKIDCPGRLVMNRETISTELGRDYDLQELNLTLVCLSGNVDEDDDRLLIAWNA</sequence>
<evidence type="ECO:0000313" key="3">
    <source>
        <dbReference type="Proteomes" id="UP000004728"/>
    </source>
</evidence>
<dbReference type="Proteomes" id="UP000004728">
    <property type="component" value="Unassembled WGS sequence"/>
</dbReference>
<dbReference type="HOGENOM" id="CLU_148539_2_0_5"/>
<organism evidence="2 3">
    <name type="scientific">Novosphingobium nitrogenifigens DSM 19370</name>
    <dbReference type="NCBI Taxonomy" id="983920"/>
    <lineage>
        <taxon>Bacteria</taxon>
        <taxon>Pseudomonadati</taxon>
        <taxon>Pseudomonadota</taxon>
        <taxon>Alphaproteobacteria</taxon>
        <taxon>Sphingomonadales</taxon>
        <taxon>Sphingomonadaceae</taxon>
        <taxon>Novosphingobium</taxon>
    </lineage>
</organism>
<reference evidence="2 3" key="1">
    <citation type="journal article" date="2012" name="J. Bacteriol.">
        <title>Draft Genome Sequence of Novosphingobium nitrogenifigens Y88T.</title>
        <authorList>
            <person name="Strabala T.J."/>
            <person name="Macdonald L."/>
            <person name="Liu V."/>
            <person name="Smit A.M."/>
        </authorList>
    </citation>
    <scope>NUCLEOTIDE SEQUENCE [LARGE SCALE GENOMIC DNA]</scope>
    <source>
        <strain evidence="2 3">DSM 19370</strain>
    </source>
</reference>
<dbReference type="Gene3D" id="3.90.56.10">
    <property type="entry name" value="Monooxygenase component MmoB/DmpM"/>
    <property type="match status" value="1"/>
</dbReference>
<gene>
    <name evidence="2" type="ORF">Y88_3155</name>
</gene>
<dbReference type="EMBL" id="AEWJ01000053">
    <property type="protein sequence ID" value="EGD57829.1"/>
    <property type="molecule type" value="Genomic_DNA"/>
</dbReference>
<comment type="caution">
    <text evidence="2">The sequence shown here is derived from an EMBL/GenBank/DDBJ whole genome shotgun (WGS) entry which is preliminary data.</text>
</comment>
<dbReference type="AlphaFoldDB" id="F1ZC34"/>
<name>F1ZC34_9SPHN</name>
<dbReference type="GO" id="GO:0004497">
    <property type="term" value="F:monooxygenase activity"/>
    <property type="evidence" value="ECO:0007669"/>
    <property type="project" value="InterPro"/>
</dbReference>